<evidence type="ECO:0000313" key="2">
    <source>
        <dbReference type="EnsemblPlants" id="OMERI02G14170.1"/>
    </source>
</evidence>
<organism evidence="2">
    <name type="scientific">Oryza meridionalis</name>
    <dbReference type="NCBI Taxonomy" id="40149"/>
    <lineage>
        <taxon>Eukaryota</taxon>
        <taxon>Viridiplantae</taxon>
        <taxon>Streptophyta</taxon>
        <taxon>Embryophyta</taxon>
        <taxon>Tracheophyta</taxon>
        <taxon>Spermatophyta</taxon>
        <taxon>Magnoliopsida</taxon>
        <taxon>Liliopsida</taxon>
        <taxon>Poales</taxon>
        <taxon>Poaceae</taxon>
        <taxon>BOP clade</taxon>
        <taxon>Oryzoideae</taxon>
        <taxon>Oryzeae</taxon>
        <taxon>Oryzinae</taxon>
        <taxon>Oryza</taxon>
    </lineage>
</organism>
<dbReference type="Gramene" id="OMERI02G14170.1">
    <property type="protein sequence ID" value="OMERI02G14170.1"/>
    <property type="gene ID" value="OMERI02G14170"/>
</dbReference>
<sequence length="131" mass="14350">MQAHYNIHHSPDHRWAAGEEATKPGRRGGREGSAGEVRNAAVTTWGRRLQRARRLEHGGTGRKVDAAEVGTLLSWHADISGRGGERRRGPPSVAVARSRMMRRRGPLSIAAPRNRMMRCAAAESNELSKGP</sequence>
<feature type="region of interest" description="Disordered" evidence="1">
    <location>
        <begin position="104"/>
        <end position="131"/>
    </location>
</feature>
<feature type="region of interest" description="Disordered" evidence="1">
    <location>
        <begin position="1"/>
        <end position="37"/>
    </location>
</feature>
<reference evidence="2" key="2">
    <citation type="submission" date="2018-05" db="EMBL/GenBank/DDBJ databases">
        <title>OmerRS3 (Oryza meridionalis Reference Sequence Version 3).</title>
        <authorList>
            <person name="Zhang J."/>
            <person name="Kudrna D."/>
            <person name="Lee S."/>
            <person name="Talag J."/>
            <person name="Welchert J."/>
            <person name="Wing R.A."/>
        </authorList>
    </citation>
    <scope>NUCLEOTIDE SEQUENCE [LARGE SCALE GENOMIC DNA]</scope>
    <source>
        <strain evidence="2">cv. OR44</strain>
    </source>
</reference>
<name>A0A0E0CJJ3_9ORYZ</name>
<proteinExistence type="predicted"/>
<dbReference type="AlphaFoldDB" id="A0A0E0CJJ3"/>
<protein>
    <submittedName>
        <fullName evidence="2">Uncharacterized protein</fullName>
    </submittedName>
</protein>
<feature type="compositionally biased region" description="Basic and acidic residues" evidence="1">
    <location>
        <begin position="9"/>
        <end position="23"/>
    </location>
</feature>
<keyword evidence="3" id="KW-1185">Reference proteome</keyword>
<evidence type="ECO:0000256" key="1">
    <source>
        <dbReference type="SAM" id="MobiDB-lite"/>
    </source>
</evidence>
<dbReference type="EnsemblPlants" id="OMERI02G14170.1">
    <property type="protein sequence ID" value="OMERI02G14170.1"/>
    <property type="gene ID" value="OMERI02G14170"/>
</dbReference>
<evidence type="ECO:0000313" key="3">
    <source>
        <dbReference type="Proteomes" id="UP000008021"/>
    </source>
</evidence>
<dbReference type="HOGENOM" id="CLU_1930876_0_0_1"/>
<dbReference type="Proteomes" id="UP000008021">
    <property type="component" value="Chromosome 2"/>
</dbReference>
<accession>A0A0E0CJJ3</accession>
<reference evidence="2" key="1">
    <citation type="submission" date="2015-04" db="UniProtKB">
        <authorList>
            <consortium name="EnsemblPlants"/>
        </authorList>
    </citation>
    <scope>IDENTIFICATION</scope>
</reference>